<dbReference type="AlphaFoldDB" id="E4V2Q7"/>
<evidence type="ECO:0000256" key="10">
    <source>
        <dbReference type="ARBA" id="ARBA00023209"/>
    </source>
</evidence>
<dbReference type="PANTHER" id="PTHR31201">
    <property type="entry name" value="OS01G0585100 PROTEIN"/>
    <property type="match status" value="1"/>
</dbReference>
<comment type="similarity">
    <text evidence="2">Belongs to the GPC1 family.</text>
</comment>
<reference evidence="17" key="1">
    <citation type="journal article" date="2012" name="MBio">
        <title>Comparative genome analysis of Trichophyton rubrum and related dermatophytes reveals candidate genes involved in infection.</title>
        <authorList>
            <person name="Martinez D.A."/>
            <person name="Oliver B.G."/>
            <person name="Graeser Y."/>
            <person name="Goldberg J.M."/>
            <person name="Li W."/>
            <person name="Martinez-Rossi N.M."/>
            <person name="Monod M."/>
            <person name="Shelest E."/>
            <person name="Barton R.C."/>
            <person name="Birch E."/>
            <person name="Brakhage A.A."/>
            <person name="Chen Z."/>
            <person name="Gurr S.J."/>
            <person name="Heiman D."/>
            <person name="Heitman J."/>
            <person name="Kosti I."/>
            <person name="Rossi A."/>
            <person name="Saif S."/>
            <person name="Samalova M."/>
            <person name="Saunders C.W."/>
            <person name="Shea T."/>
            <person name="Summerbell R.C."/>
            <person name="Xu J."/>
            <person name="Young S."/>
            <person name="Zeng Q."/>
            <person name="Birren B.W."/>
            <person name="Cuomo C.A."/>
            <person name="White T.C."/>
        </authorList>
    </citation>
    <scope>NUCLEOTIDE SEQUENCE [LARGE SCALE GENOMIC DNA]</scope>
    <source>
        <strain evidence="17">ATCC MYA-4604 / CBS 118893</strain>
    </source>
</reference>
<feature type="region of interest" description="Disordered" evidence="14">
    <location>
        <begin position="1"/>
        <end position="69"/>
    </location>
</feature>
<accession>E4V2Q7</accession>
<dbReference type="Proteomes" id="UP000002669">
    <property type="component" value="Unassembled WGS sequence"/>
</dbReference>
<dbReference type="GO" id="GO:0006656">
    <property type="term" value="P:phosphatidylcholine biosynthetic process"/>
    <property type="evidence" value="ECO:0007669"/>
    <property type="project" value="TreeGrafter"/>
</dbReference>
<evidence type="ECO:0000256" key="9">
    <source>
        <dbReference type="ARBA" id="ARBA00023136"/>
    </source>
</evidence>
<keyword evidence="4" id="KW-0444">Lipid biosynthesis</keyword>
<feature type="transmembrane region" description="Helical" evidence="15">
    <location>
        <begin position="246"/>
        <end position="265"/>
    </location>
</feature>
<protein>
    <recommendedName>
        <fullName evidence="3">Glycerophosphocholine acyltransferase 1</fullName>
    </recommendedName>
</protein>
<proteinExistence type="inferred from homology"/>
<keyword evidence="13" id="KW-0175">Coiled coil</keyword>
<feature type="transmembrane region" description="Helical" evidence="15">
    <location>
        <begin position="323"/>
        <end position="346"/>
    </location>
</feature>
<dbReference type="HOGENOM" id="CLU_018994_0_0_1"/>
<dbReference type="GO" id="GO:0016746">
    <property type="term" value="F:acyltransferase activity"/>
    <property type="evidence" value="ECO:0007669"/>
    <property type="project" value="UniProtKB-KW"/>
</dbReference>
<dbReference type="InParanoid" id="E4V2Q7"/>
<feature type="compositionally biased region" description="Polar residues" evidence="14">
    <location>
        <begin position="56"/>
        <end position="67"/>
    </location>
</feature>
<keyword evidence="9 15" id="KW-0472">Membrane</keyword>
<keyword evidence="10" id="KW-0594">Phospholipid biosynthesis</keyword>
<feature type="compositionally biased region" description="Polar residues" evidence="14">
    <location>
        <begin position="523"/>
        <end position="537"/>
    </location>
</feature>
<feature type="compositionally biased region" description="Basic and acidic residues" evidence="14">
    <location>
        <begin position="1"/>
        <end position="11"/>
    </location>
</feature>
<evidence type="ECO:0000256" key="6">
    <source>
        <dbReference type="ARBA" id="ARBA00022692"/>
    </source>
</evidence>
<keyword evidence="11" id="KW-1208">Phospholipid metabolism</keyword>
<dbReference type="eggNOG" id="KOG2895">
    <property type="taxonomic scope" value="Eukaryota"/>
</dbReference>
<dbReference type="RefSeq" id="XP_003170627.1">
    <property type="nucleotide sequence ID" value="XM_003170579.1"/>
</dbReference>
<evidence type="ECO:0000256" key="8">
    <source>
        <dbReference type="ARBA" id="ARBA00023098"/>
    </source>
</evidence>
<gene>
    <name evidence="16" type="ORF">MGYG_06613</name>
</gene>
<feature type="transmembrane region" description="Helical" evidence="15">
    <location>
        <begin position="218"/>
        <end position="240"/>
    </location>
</feature>
<keyword evidence="6 15" id="KW-0812">Transmembrane</keyword>
<evidence type="ECO:0000256" key="12">
    <source>
        <dbReference type="ARBA" id="ARBA00023315"/>
    </source>
</evidence>
<keyword evidence="8" id="KW-0443">Lipid metabolism</keyword>
<evidence type="ECO:0000256" key="15">
    <source>
        <dbReference type="SAM" id="Phobius"/>
    </source>
</evidence>
<feature type="coiled-coil region" evidence="13">
    <location>
        <begin position="94"/>
        <end position="121"/>
    </location>
</feature>
<evidence type="ECO:0000256" key="11">
    <source>
        <dbReference type="ARBA" id="ARBA00023264"/>
    </source>
</evidence>
<dbReference type="FunCoup" id="E4V2Q7">
    <property type="interactions" value="180"/>
</dbReference>
<dbReference type="STRING" id="535722.E4V2Q7"/>
<evidence type="ECO:0000256" key="3">
    <source>
        <dbReference type="ARBA" id="ARBA00019082"/>
    </source>
</evidence>
<feature type="transmembrane region" description="Helical" evidence="15">
    <location>
        <begin position="418"/>
        <end position="436"/>
    </location>
</feature>
<feature type="transmembrane region" description="Helical" evidence="15">
    <location>
        <begin position="173"/>
        <end position="198"/>
    </location>
</feature>
<evidence type="ECO:0000313" key="17">
    <source>
        <dbReference type="Proteomes" id="UP000002669"/>
    </source>
</evidence>
<evidence type="ECO:0000256" key="1">
    <source>
        <dbReference type="ARBA" id="ARBA00004141"/>
    </source>
</evidence>
<dbReference type="InterPro" id="IPR021261">
    <property type="entry name" value="GPCAT"/>
</dbReference>
<keyword evidence="7 15" id="KW-1133">Transmembrane helix</keyword>
<evidence type="ECO:0000256" key="2">
    <source>
        <dbReference type="ARBA" id="ARBA00006675"/>
    </source>
</evidence>
<dbReference type="EMBL" id="DS989827">
    <property type="protein sequence ID" value="EFR03619.1"/>
    <property type="molecule type" value="Genomic_DNA"/>
</dbReference>
<dbReference type="VEuPathDB" id="FungiDB:MGYG_06613"/>
<evidence type="ECO:0000256" key="7">
    <source>
        <dbReference type="ARBA" id="ARBA00022989"/>
    </source>
</evidence>
<dbReference type="GO" id="GO:0016020">
    <property type="term" value="C:membrane"/>
    <property type="evidence" value="ECO:0007669"/>
    <property type="project" value="UniProtKB-SubCell"/>
</dbReference>
<evidence type="ECO:0000256" key="5">
    <source>
        <dbReference type="ARBA" id="ARBA00022679"/>
    </source>
</evidence>
<keyword evidence="12" id="KW-0012">Acyltransferase</keyword>
<feature type="region of interest" description="Disordered" evidence="14">
    <location>
        <begin position="518"/>
        <end position="537"/>
    </location>
</feature>
<evidence type="ECO:0000313" key="16">
    <source>
        <dbReference type="EMBL" id="EFR03619.1"/>
    </source>
</evidence>
<keyword evidence="17" id="KW-1185">Reference proteome</keyword>
<name>E4V2Q7_ARTGP</name>
<dbReference type="Pfam" id="PF10998">
    <property type="entry name" value="DUF2838"/>
    <property type="match status" value="1"/>
</dbReference>
<dbReference type="GeneID" id="10025866"/>
<organism evidence="17">
    <name type="scientific">Arthroderma gypseum (strain ATCC MYA-4604 / CBS 118893)</name>
    <name type="common">Microsporum gypseum</name>
    <dbReference type="NCBI Taxonomy" id="535722"/>
    <lineage>
        <taxon>Eukaryota</taxon>
        <taxon>Fungi</taxon>
        <taxon>Dikarya</taxon>
        <taxon>Ascomycota</taxon>
        <taxon>Pezizomycotina</taxon>
        <taxon>Eurotiomycetes</taxon>
        <taxon>Eurotiomycetidae</taxon>
        <taxon>Onygenales</taxon>
        <taxon>Arthrodermataceae</taxon>
        <taxon>Nannizzia</taxon>
    </lineage>
</organism>
<evidence type="ECO:0000256" key="13">
    <source>
        <dbReference type="SAM" id="Coils"/>
    </source>
</evidence>
<dbReference type="PANTHER" id="PTHR31201:SF1">
    <property type="entry name" value="GLYCEROPHOSPHOCHOLINE ACYLTRANSFERASE 1"/>
    <property type="match status" value="1"/>
</dbReference>
<dbReference type="OMA" id="WKRRVPT"/>
<evidence type="ECO:0000256" key="14">
    <source>
        <dbReference type="SAM" id="MobiDB-lite"/>
    </source>
</evidence>
<comment type="subcellular location">
    <subcellularLocation>
        <location evidence="1">Membrane</location>
        <topology evidence="1">Multi-pass membrane protein</topology>
    </subcellularLocation>
</comment>
<keyword evidence="5" id="KW-0808">Transferase</keyword>
<dbReference type="OrthoDB" id="406287at2759"/>
<evidence type="ECO:0000256" key="4">
    <source>
        <dbReference type="ARBA" id="ARBA00022516"/>
    </source>
</evidence>
<sequence length="537" mass="61414">MERPDLHRVKSEPACIPHSQSAPIASDGETVLVAQEEPPVITPEGGRSPLALSPLSRISSEGSSSYQEDWEPLTPVERVTVLDLLGNLAISQKLERWQASLNAQKERVKRHQEKFRSTSQQARQRVVGEFKKRMPSSEEQLQKYRKRMKSSVERLAVRWNDTVTVTAIEKISFIAGVLNVFISGYLLGAFPTYFYLWFTGQLIYFMPQRYYRYCKIGYHYFLADLCYFVNLLTILSMWVFPNSKRLFLSTWCLAYGNNAVAIAMWRNSMVFHSIDKVVSLFIHIMPPVTLHCLVHLTPPEILETRFPAVYQIKFSAPGSPEHYTLGAMMIWASVPYAIWQLSYHFFITVRQRDKIAAGRPTSFTWLRRSYAKTWIGKFVLHLSLPLQEPAFMMIQYIYAILTIVPCPLWFWYQWASSAFLSVVFIWSIYNGATFYIDVFGKRFQKELEQLKRDVAKWQMSPEALTAVADPQDADAIKPASLTGVVMTNPKQPYVEPSQLITNLDLNANAKAASTGALVDEPATSLNTTNRRPQDASL</sequence>